<evidence type="ECO:0000313" key="6">
    <source>
        <dbReference type="EMBL" id="SDB80409.1"/>
    </source>
</evidence>
<keyword evidence="3" id="KW-0408">Iron</keyword>
<protein>
    <recommendedName>
        <fullName evidence="8">Ferritin</fullName>
    </recommendedName>
</protein>
<dbReference type="NCBIfam" id="TIGR04535">
    <property type="entry name" value="ferrit_encaps"/>
    <property type="match status" value="1"/>
</dbReference>
<evidence type="ECO:0000256" key="3">
    <source>
        <dbReference type="ARBA" id="ARBA00023004"/>
    </source>
</evidence>
<keyword evidence="5" id="KW-1284">Encapsulin nanocompartment</keyword>
<evidence type="ECO:0000256" key="2">
    <source>
        <dbReference type="ARBA" id="ARBA00022723"/>
    </source>
</evidence>
<comment type="subcellular location">
    <subcellularLocation>
        <location evidence="4">Encapsulin nanocompartment</location>
    </subcellularLocation>
</comment>
<dbReference type="AlphaFoldDB" id="A0A1G6GES6"/>
<reference evidence="6 7" key="1">
    <citation type="submission" date="2016-06" db="EMBL/GenBank/DDBJ databases">
        <authorList>
            <person name="Olsen C.W."/>
            <person name="Carey S."/>
            <person name="Hinshaw L."/>
            <person name="Karasin A.I."/>
        </authorList>
    </citation>
    <scope>NUCLEOTIDE SEQUENCE [LARGE SCALE GENOMIC DNA]</scope>
    <source>
        <strain evidence="6 7">LZ-22</strain>
    </source>
</reference>
<evidence type="ECO:0000256" key="5">
    <source>
        <dbReference type="ARBA" id="ARBA00033787"/>
    </source>
</evidence>
<evidence type="ECO:0008006" key="8">
    <source>
        <dbReference type="Google" id="ProtNLM"/>
    </source>
</evidence>
<dbReference type="Proteomes" id="UP000199086">
    <property type="component" value="Unassembled WGS sequence"/>
</dbReference>
<name>A0A1G6GES6_9ACTN</name>
<dbReference type="Pfam" id="PF22277">
    <property type="entry name" value="EncFtn-like"/>
    <property type="match status" value="1"/>
</dbReference>
<evidence type="ECO:0000313" key="7">
    <source>
        <dbReference type="Proteomes" id="UP000199086"/>
    </source>
</evidence>
<dbReference type="EMBL" id="FMYF01000002">
    <property type="protein sequence ID" value="SDB80409.1"/>
    <property type="molecule type" value="Genomic_DNA"/>
</dbReference>
<dbReference type="Gene3D" id="6.10.140.1960">
    <property type="match status" value="1"/>
</dbReference>
<dbReference type="GO" id="GO:0004322">
    <property type="term" value="F:ferroxidase activity"/>
    <property type="evidence" value="ECO:0007669"/>
    <property type="project" value="InterPro"/>
</dbReference>
<evidence type="ECO:0000256" key="4">
    <source>
        <dbReference type="ARBA" id="ARBA00033738"/>
    </source>
</evidence>
<dbReference type="SUPFAM" id="SSF47240">
    <property type="entry name" value="Ferritin-like"/>
    <property type="match status" value="1"/>
</dbReference>
<accession>A0A1G6GES6</accession>
<dbReference type="InterPro" id="IPR009078">
    <property type="entry name" value="Ferritin-like_SF"/>
</dbReference>
<organism evidence="6 7">
    <name type="scientific">Raineyella antarctica</name>
    <dbReference type="NCBI Taxonomy" id="1577474"/>
    <lineage>
        <taxon>Bacteria</taxon>
        <taxon>Bacillati</taxon>
        <taxon>Actinomycetota</taxon>
        <taxon>Actinomycetes</taxon>
        <taxon>Propionibacteriales</taxon>
        <taxon>Propionibacteriaceae</taxon>
        <taxon>Raineyella</taxon>
    </lineage>
</organism>
<dbReference type="GO" id="GO:0140737">
    <property type="term" value="C:encapsulin nanocompartment"/>
    <property type="evidence" value="ECO:0007669"/>
    <property type="project" value="UniProtKB-SubCell"/>
</dbReference>
<dbReference type="GO" id="GO:0006879">
    <property type="term" value="P:intracellular iron ion homeostasis"/>
    <property type="evidence" value="ECO:0007669"/>
    <property type="project" value="UniProtKB-KW"/>
</dbReference>
<dbReference type="GO" id="GO:0046872">
    <property type="term" value="F:metal ion binding"/>
    <property type="evidence" value="ECO:0007669"/>
    <property type="project" value="UniProtKB-KW"/>
</dbReference>
<sequence>MSSEHLHEQNLSPETLDRHRAIVSIMEELEAVDWYAQRAEATTDDSLRQVLEHNRDEEKEHAAMLIEWLRRHDAKFDEELHTYLFTSGSITEVEDEATGGK</sequence>
<evidence type="ECO:0000256" key="1">
    <source>
        <dbReference type="ARBA" id="ARBA00022434"/>
    </source>
</evidence>
<dbReference type="InterPro" id="IPR030907">
    <property type="entry name" value="Ferrit_encaps"/>
</dbReference>
<keyword evidence="2" id="KW-0479">Metal-binding</keyword>
<gene>
    <name evidence="6" type="ORF">GA0111570_102199</name>
</gene>
<dbReference type="OrthoDB" id="9796238at2"/>
<dbReference type="InterPro" id="IPR054581">
    <property type="entry name" value="EncFtn-like"/>
</dbReference>
<keyword evidence="1" id="KW-0409">Iron storage</keyword>
<proteinExistence type="predicted"/>
<dbReference type="RefSeq" id="WP_092606389.1">
    <property type="nucleotide sequence ID" value="NZ_FMYF01000002.1"/>
</dbReference>
<keyword evidence="7" id="KW-1185">Reference proteome</keyword>